<feature type="compositionally biased region" description="Basic and acidic residues" evidence="1">
    <location>
        <begin position="38"/>
        <end position="54"/>
    </location>
</feature>
<dbReference type="Proteomes" id="UP000255326">
    <property type="component" value="Unassembled WGS sequence"/>
</dbReference>
<dbReference type="OrthoDB" id="1267107at2"/>
<proteinExistence type="predicted"/>
<evidence type="ECO:0008006" key="5">
    <source>
        <dbReference type="Google" id="ProtNLM"/>
    </source>
</evidence>
<gene>
    <name evidence="3" type="ORF">DFR59_107127</name>
</gene>
<accession>A0A370GCW3</accession>
<dbReference type="RefSeq" id="WP_114746001.1">
    <property type="nucleotide sequence ID" value="NZ_QQAY01000007.1"/>
</dbReference>
<evidence type="ECO:0000313" key="3">
    <source>
        <dbReference type="EMBL" id="RDI41672.1"/>
    </source>
</evidence>
<evidence type="ECO:0000256" key="2">
    <source>
        <dbReference type="SAM" id="SignalP"/>
    </source>
</evidence>
<keyword evidence="4" id="KW-1185">Reference proteome</keyword>
<feature type="region of interest" description="Disordered" evidence="1">
    <location>
        <begin position="31"/>
        <end position="92"/>
    </location>
</feature>
<dbReference type="EMBL" id="QQAY01000007">
    <property type="protein sequence ID" value="RDI41672.1"/>
    <property type="molecule type" value="Genomic_DNA"/>
</dbReference>
<dbReference type="AlphaFoldDB" id="A0A370GCW3"/>
<organism evidence="3 4">
    <name type="scientific">Falsibacillus pallidus</name>
    <dbReference type="NCBI Taxonomy" id="493781"/>
    <lineage>
        <taxon>Bacteria</taxon>
        <taxon>Bacillati</taxon>
        <taxon>Bacillota</taxon>
        <taxon>Bacilli</taxon>
        <taxon>Bacillales</taxon>
        <taxon>Bacillaceae</taxon>
        <taxon>Falsibacillus</taxon>
    </lineage>
</organism>
<feature type="compositionally biased region" description="Polar residues" evidence="1">
    <location>
        <begin position="71"/>
        <end position="91"/>
    </location>
</feature>
<comment type="caution">
    <text evidence="3">The sequence shown here is derived from an EMBL/GenBank/DDBJ whole genome shotgun (WGS) entry which is preliminary data.</text>
</comment>
<name>A0A370GCW3_9BACI</name>
<feature type="chain" id="PRO_5016934707" description="Lipoprotein" evidence="2">
    <location>
        <begin position="29"/>
        <end position="459"/>
    </location>
</feature>
<keyword evidence="2" id="KW-0732">Signal</keyword>
<feature type="signal peptide" evidence="2">
    <location>
        <begin position="1"/>
        <end position="28"/>
    </location>
</feature>
<evidence type="ECO:0000313" key="4">
    <source>
        <dbReference type="Proteomes" id="UP000255326"/>
    </source>
</evidence>
<protein>
    <recommendedName>
        <fullName evidence="5">Lipoprotein</fullName>
    </recommendedName>
</protein>
<sequence length="459" mass="52109">MNITPLIRTLFISCAAAALFAGCSSNGAATDNQNNQNRAEHQQTDEKNKPHDTASGKQTNQDHPSKVEDQGGTNDDQSSAAPDGQDSQDNMDLSKEKAAEVLQKLKNTFMVETGKGGIVKNYDTINALLAHFKTVMSEDLAQSYLNVFFEMYDGKPKMIATEPPSWLEPDTDYQFKRLNPTTYHVVQRQISDLTGNREYTFELKYEGDHWIVNKISSVKIQKLTKNEAEEIVRQRLGNEIKQSTIVEYDHMEKDQYVVHVYDWIKDGQTTHTATYGWYKVNPATGEFTSLFGNNESMAEQIKERATYVRNALVKGDMATLANYVHPEKGLLISPYEHISDDAVVFKKEEIPSLLKMSKTIVWGNEDGSGKPMNSTPKEYFQRYQDFSNTDKGTFDDLKQRGNIPINIKDIFPNSHVVEFYHPGTEQNSKMDWSSLYIVFQKDSKGEWKTVALVSGQWTI</sequence>
<evidence type="ECO:0000256" key="1">
    <source>
        <dbReference type="SAM" id="MobiDB-lite"/>
    </source>
</evidence>
<reference evidence="3 4" key="1">
    <citation type="submission" date="2018-07" db="EMBL/GenBank/DDBJ databases">
        <title>Genomic Encyclopedia of Type Strains, Phase IV (KMG-IV): sequencing the most valuable type-strain genomes for metagenomic binning, comparative biology and taxonomic classification.</title>
        <authorList>
            <person name="Goeker M."/>
        </authorList>
    </citation>
    <scope>NUCLEOTIDE SEQUENCE [LARGE SCALE GENOMIC DNA]</scope>
    <source>
        <strain evidence="3 4">DSM 25281</strain>
    </source>
</reference>